<dbReference type="STRING" id="1334629.MFUL124B02_39220"/>
<evidence type="ECO:0000256" key="1">
    <source>
        <dbReference type="SAM" id="MobiDB-lite"/>
    </source>
</evidence>
<evidence type="ECO:0000313" key="7">
    <source>
        <dbReference type="Proteomes" id="UP000321514"/>
    </source>
</evidence>
<dbReference type="OrthoDB" id="5377131at2"/>
<reference evidence="5 6" key="1">
    <citation type="submission" date="2016-10" db="EMBL/GenBank/DDBJ databases">
        <authorList>
            <person name="Varghese N."/>
            <person name="Submissions S."/>
        </authorList>
    </citation>
    <scope>NUCLEOTIDE SEQUENCE [LARGE SCALE GENOMIC DNA]</scope>
    <source>
        <strain evidence="5 6">DSM 16525</strain>
    </source>
</reference>
<evidence type="ECO:0000313" key="6">
    <source>
        <dbReference type="Proteomes" id="UP000183760"/>
    </source>
</evidence>
<keyword evidence="6" id="KW-1185">Reference proteome</keyword>
<sequence>MSATPSRPWSLAVAVLASFVAGCLGEATLDMQGLPGPGNPNPQPPPVQQDGTLDCDLDRVPAGVTLASIASDFEREVHPALVRQVSGCISCHATTSGRLFKVGLNGVENFYAIRAAGYLTPASGSMLSRLVTTDESARMPRGEPAWNAREIAAVAALTCQLKAVETRQPSSRPDEEFPPALLEPYRGPAVATYDNPFLGFEQLKGKVKAVFNDDWVRGGQDRFAQNVGLLGGVDYKDHFVEARVATADFFLGLDDLSRDVCLTAATNKTGPFTGLDLTWPLTDIPAPTTKTYEMEAAARDGTTIPAGTQILASTGGKSGSTGWNLYTTGTLTTLQPYVFPASATYRFTVKAKGDLCGPDLPNMQLKVDGVLVKEWSVGNNTAYADFVHTQAVAAGDHILTVGFTNDYGETGVCDRNLHVDALVVYGPTEAATGTQRADAAKAKVDTLYRRMLYRASTPEERANGYALVTDLLGIEANATKAWSGLCEGLMRAPDFLFTLPPSYERFTGKERERLLLVKLAMDLLGRPPSAQDFTALEGGQKSWEAMVDGYLASADFRTNYFKRMRVRTESEGTPDTDEPARLWTFLVEQERPFEELLTGDYSVDSSFQQVTRPTQHGKTGVLTMKGFIKNKPGLPHYNYAARVMTDFMGTMYEVPAEVFDMRGAATASSTVDPSSICYSCHQTLTPLAHQRLRWDDEGNYRTQDEQGVALDDTDRNLAATYAFKGQGMEAFATQAVKKEAFVRRTLNAQFALLFGREMRHEQDERVIYKRLWDVSHEHDGNLKAVLKTLATSPEYLRQ</sequence>
<proteinExistence type="predicted"/>
<gene>
    <name evidence="4" type="ORF">MFU01_18530</name>
    <name evidence="5" type="ORF">SAMN05443572_104557</name>
</gene>
<dbReference type="Gene3D" id="2.60.60.40">
    <property type="match status" value="1"/>
</dbReference>
<feature type="region of interest" description="Disordered" evidence="1">
    <location>
        <begin position="31"/>
        <end position="52"/>
    </location>
</feature>
<evidence type="ECO:0000313" key="4">
    <source>
        <dbReference type="EMBL" id="GEN06816.1"/>
    </source>
</evidence>
<dbReference type="InterPro" id="IPR031768">
    <property type="entry name" value="CBM60_xylan-bd"/>
</dbReference>
<reference evidence="4 7" key="2">
    <citation type="submission" date="2019-07" db="EMBL/GenBank/DDBJ databases">
        <title>Whole genome shotgun sequence of Myxococcus fulvus NBRC 100333.</title>
        <authorList>
            <person name="Hosoyama A."/>
            <person name="Uohara A."/>
            <person name="Ohji S."/>
            <person name="Ichikawa N."/>
        </authorList>
    </citation>
    <scope>NUCLEOTIDE SEQUENCE [LARGE SCALE GENOMIC DNA]</scope>
    <source>
        <strain evidence="4 7">NBRC 100333</strain>
    </source>
</reference>
<keyword evidence="2" id="KW-0732">Signal</keyword>
<protein>
    <submittedName>
        <fullName evidence="5">Ca-dependent carbohydrate-binding module xylan-binding</fullName>
    </submittedName>
</protein>
<dbReference type="EMBL" id="FOIB01000004">
    <property type="protein sequence ID" value="SEU04585.1"/>
    <property type="molecule type" value="Genomic_DNA"/>
</dbReference>
<feature type="signal peptide" evidence="2">
    <location>
        <begin position="1"/>
        <end position="26"/>
    </location>
</feature>
<dbReference type="EMBL" id="BJXR01000017">
    <property type="protein sequence ID" value="GEN06816.1"/>
    <property type="molecule type" value="Genomic_DNA"/>
</dbReference>
<dbReference type="Pfam" id="PF16841">
    <property type="entry name" value="CBM60"/>
    <property type="match status" value="1"/>
</dbReference>
<dbReference type="Proteomes" id="UP000321514">
    <property type="component" value="Unassembled WGS sequence"/>
</dbReference>
<evidence type="ECO:0000256" key="2">
    <source>
        <dbReference type="SAM" id="SignalP"/>
    </source>
</evidence>
<feature type="domain" description="Carbohydrate binding module xylan-binding" evidence="3">
    <location>
        <begin position="347"/>
        <end position="431"/>
    </location>
</feature>
<feature type="compositionally biased region" description="Pro residues" evidence="1">
    <location>
        <begin position="37"/>
        <end position="47"/>
    </location>
</feature>
<dbReference type="PROSITE" id="PS51257">
    <property type="entry name" value="PROKAR_LIPOPROTEIN"/>
    <property type="match status" value="1"/>
</dbReference>
<evidence type="ECO:0000313" key="5">
    <source>
        <dbReference type="EMBL" id="SEU04585.1"/>
    </source>
</evidence>
<name>A0A511SY25_MYXFU</name>
<dbReference type="RefSeq" id="WP_143097166.1">
    <property type="nucleotide sequence ID" value="NZ_BJXR01000017.1"/>
</dbReference>
<comment type="caution">
    <text evidence="4">The sequence shown here is derived from an EMBL/GenBank/DDBJ whole genome shotgun (WGS) entry which is preliminary data.</text>
</comment>
<dbReference type="AlphaFoldDB" id="A0A511SY25"/>
<feature type="chain" id="PRO_5022695343" evidence="2">
    <location>
        <begin position="27"/>
        <end position="798"/>
    </location>
</feature>
<organism evidence="4 7">
    <name type="scientific">Myxococcus fulvus</name>
    <dbReference type="NCBI Taxonomy" id="33"/>
    <lineage>
        <taxon>Bacteria</taxon>
        <taxon>Pseudomonadati</taxon>
        <taxon>Myxococcota</taxon>
        <taxon>Myxococcia</taxon>
        <taxon>Myxococcales</taxon>
        <taxon>Cystobacterineae</taxon>
        <taxon>Myxococcaceae</taxon>
        <taxon>Myxococcus</taxon>
    </lineage>
</organism>
<dbReference type="Proteomes" id="UP000183760">
    <property type="component" value="Unassembled WGS sequence"/>
</dbReference>
<accession>A0A511SY25</accession>
<evidence type="ECO:0000259" key="3">
    <source>
        <dbReference type="Pfam" id="PF16841"/>
    </source>
</evidence>